<keyword evidence="2" id="KW-1185">Reference proteome</keyword>
<dbReference type="Proteomes" id="UP000018143">
    <property type="component" value="Unassembled WGS sequence"/>
</dbReference>
<evidence type="ECO:0000313" key="1">
    <source>
        <dbReference type="EMBL" id="GAD19869.1"/>
    </source>
</evidence>
<proteinExistence type="predicted"/>
<reference evidence="1 2" key="1">
    <citation type="journal article" date="2013" name="Genome Announc.">
        <title>Draft Genome Sequence of Helicobacter fennelliae Strain MRY12-0050, Isolated from a Bacteremia Patient.</title>
        <authorList>
            <person name="Rimbara E."/>
            <person name="Matsui M."/>
            <person name="Mori S."/>
            <person name="Suzuki S."/>
            <person name="Suzuki M."/>
            <person name="Kim H."/>
            <person name="Sekizuka T."/>
            <person name="Kuroda M."/>
            <person name="Shibayama K."/>
        </authorList>
    </citation>
    <scope>NUCLEOTIDE SEQUENCE [LARGE SCALE GENOMIC DNA]</scope>
    <source>
        <strain evidence="1 2">MRY12-0050</strain>
    </source>
</reference>
<protein>
    <submittedName>
        <fullName evidence="1">Uncharacterized protein</fullName>
    </submittedName>
</protein>
<sequence>MQVSHQKPYFTHLHQNLPNVTKINKHNMCFGLSTKTSILNAKRI</sequence>
<dbReference type="EMBL" id="BASD01000028">
    <property type="protein sequence ID" value="GAD19869.1"/>
    <property type="molecule type" value="Genomic_DNA"/>
</dbReference>
<gene>
    <name evidence="1" type="ORF">HFN_1109</name>
</gene>
<evidence type="ECO:0000313" key="2">
    <source>
        <dbReference type="Proteomes" id="UP000018143"/>
    </source>
</evidence>
<organism evidence="1 2">
    <name type="scientific">Helicobacter fennelliae MRY12-0050</name>
    <dbReference type="NCBI Taxonomy" id="1325130"/>
    <lineage>
        <taxon>Bacteria</taxon>
        <taxon>Pseudomonadati</taxon>
        <taxon>Campylobacterota</taxon>
        <taxon>Epsilonproteobacteria</taxon>
        <taxon>Campylobacterales</taxon>
        <taxon>Helicobacteraceae</taxon>
        <taxon>Helicobacter</taxon>
    </lineage>
</organism>
<comment type="caution">
    <text evidence="1">The sequence shown here is derived from an EMBL/GenBank/DDBJ whole genome shotgun (WGS) entry which is preliminary data.</text>
</comment>
<name>T1CSR1_9HELI</name>
<accession>T1CSR1</accession>
<dbReference type="AlphaFoldDB" id="T1CSR1"/>